<proteinExistence type="inferred from homology"/>
<evidence type="ECO:0000256" key="7">
    <source>
        <dbReference type="SAM" id="MobiDB-lite"/>
    </source>
</evidence>
<dbReference type="AlphaFoldDB" id="A0A9W8L4M4"/>
<organism evidence="9 10">
    <name type="scientific">Coemansia spiralis</name>
    <dbReference type="NCBI Taxonomy" id="417178"/>
    <lineage>
        <taxon>Eukaryota</taxon>
        <taxon>Fungi</taxon>
        <taxon>Fungi incertae sedis</taxon>
        <taxon>Zoopagomycota</taxon>
        <taxon>Kickxellomycotina</taxon>
        <taxon>Kickxellomycetes</taxon>
        <taxon>Kickxellales</taxon>
        <taxon>Kickxellaceae</taxon>
        <taxon>Coemansia</taxon>
    </lineage>
</organism>
<dbReference type="EMBL" id="JANBTX010000096">
    <property type="protein sequence ID" value="KAJ2686739.1"/>
    <property type="molecule type" value="Genomic_DNA"/>
</dbReference>
<dbReference type="OrthoDB" id="379794at2759"/>
<dbReference type="GO" id="GO:0005829">
    <property type="term" value="C:cytosol"/>
    <property type="evidence" value="ECO:0007669"/>
    <property type="project" value="TreeGrafter"/>
</dbReference>
<dbReference type="Proteomes" id="UP001151516">
    <property type="component" value="Unassembled WGS sequence"/>
</dbReference>
<gene>
    <name evidence="9" type="primary">ATXN10</name>
    <name evidence="9" type="ORF">IWW39_003436</name>
</gene>
<dbReference type="PANTHER" id="PTHR13255:SF0">
    <property type="entry name" value="ATAXIN-10"/>
    <property type="match status" value="1"/>
</dbReference>
<sequence length="506" mass="54703">MEQSEPVEHVSQQCAAYRQRSPHPSRPHLSASVDLATWLDVHRLFESLKVVPVDDASDTDDPLLAVKAEALSDLCMFVRNAAAMDNSNQNKAGDAGIVGDVRQTIADMIQREETCSEAMRCVTVSAQALSNLVTGSRQLQQPLVEQELATGEPAFSTVFSSLLASANSQTNTAGLVLLLNCLKDNPETTALLCNTEAGRLVANKVGVLFGNNEDDESDSKTVLYVILSQMIESGELSVLLSTAPDVLPYGLLDALAVYCNEHSATAEYEKVISRDLIAALTRLLSNSHDVLVRSWESSAGVYSPESDVHSNVDMDDMMSAHRCLAAIVSIFGTITTDGSARIIDWVLDCQAIHKVIALLGLLNKHLPQVSNAQERQHSLPTNEADAGNVESVKRLFMFKCDLVRIIGNVGYKNTAAQDLIRELGGLALVLDHMKIDDNHPFIREYAVVALKGLLHNNSASQDFVREMSVVEAAQNPELAKAGLQAFVSDDGQVSVKRVAPDAGADN</sequence>
<protein>
    <recommendedName>
        <fullName evidence="5">Ataxin-10 homolog</fullName>
    </recommendedName>
    <alternativeName>
        <fullName evidence="6">Copper transport protein 86</fullName>
    </alternativeName>
</protein>
<dbReference type="GO" id="GO:0051301">
    <property type="term" value="P:cell division"/>
    <property type="evidence" value="ECO:0007669"/>
    <property type="project" value="UniProtKB-KW"/>
</dbReference>
<feature type="domain" description="Ataxin-10" evidence="8">
    <location>
        <begin position="398"/>
        <end position="495"/>
    </location>
</feature>
<reference evidence="9" key="1">
    <citation type="submission" date="2022-07" db="EMBL/GenBank/DDBJ databases">
        <title>Phylogenomic reconstructions and comparative analyses of Kickxellomycotina fungi.</title>
        <authorList>
            <person name="Reynolds N.K."/>
            <person name="Stajich J.E."/>
            <person name="Barry K."/>
            <person name="Grigoriev I.V."/>
            <person name="Crous P."/>
            <person name="Smith M.E."/>
        </authorList>
    </citation>
    <scope>NUCLEOTIDE SEQUENCE</scope>
    <source>
        <strain evidence="9">CBS 109367</strain>
    </source>
</reference>
<dbReference type="Pfam" id="PF09759">
    <property type="entry name" value="Atx10homo_assoc"/>
    <property type="match status" value="1"/>
</dbReference>
<keyword evidence="3" id="KW-0131">Cell cycle</keyword>
<evidence type="ECO:0000256" key="6">
    <source>
        <dbReference type="ARBA" id="ARBA00044805"/>
    </source>
</evidence>
<evidence type="ECO:0000256" key="2">
    <source>
        <dbReference type="ARBA" id="ARBA00022618"/>
    </source>
</evidence>
<dbReference type="InterPro" id="IPR019156">
    <property type="entry name" value="Ataxin-10_domain"/>
</dbReference>
<evidence type="ECO:0000256" key="3">
    <source>
        <dbReference type="ARBA" id="ARBA00023306"/>
    </source>
</evidence>
<keyword evidence="10" id="KW-1185">Reference proteome</keyword>
<accession>A0A9W8L4M4</accession>
<dbReference type="PANTHER" id="PTHR13255">
    <property type="entry name" value="ATAXIN-10"/>
    <property type="match status" value="1"/>
</dbReference>
<keyword evidence="2" id="KW-0132">Cell division</keyword>
<evidence type="ECO:0000313" key="10">
    <source>
        <dbReference type="Proteomes" id="UP001151516"/>
    </source>
</evidence>
<feature type="region of interest" description="Disordered" evidence="7">
    <location>
        <begin position="1"/>
        <end position="29"/>
    </location>
</feature>
<evidence type="ECO:0000256" key="4">
    <source>
        <dbReference type="ARBA" id="ARBA00044746"/>
    </source>
</evidence>
<name>A0A9W8L4M4_9FUNG</name>
<evidence type="ECO:0000256" key="5">
    <source>
        <dbReference type="ARBA" id="ARBA00044801"/>
    </source>
</evidence>
<comment type="similarity">
    <text evidence="1">Belongs to the ataxin-10 family.</text>
</comment>
<comment type="function">
    <text evidence="4">May play a role in the regulation of cytokinesis.</text>
</comment>
<comment type="caution">
    <text evidence="9">The sequence shown here is derived from an EMBL/GenBank/DDBJ whole genome shotgun (WGS) entry which is preliminary data.</text>
</comment>
<dbReference type="InterPro" id="IPR051374">
    <property type="entry name" value="Ataxin-10/CTR86_families"/>
</dbReference>
<evidence type="ECO:0000256" key="1">
    <source>
        <dbReference type="ARBA" id="ARBA00008384"/>
    </source>
</evidence>
<dbReference type="InterPro" id="IPR016024">
    <property type="entry name" value="ARM-type_fold"/>
</dbReference>
<dbReference type="Gene3D" id="1.25.10.10">
    <property type="entry name" value="Leucine-rich Repeat Variant"/>
    <property type="match status" value="1"/>
</dbReference>
<dbReference type="InterPro" id="IPR011989">
    <property type="entry name" value="ARM-like"/>
</dbReference>
<dbReference type="SUPFAM" id="SSF48371">
    <property type="entry name" value="ARM repeat"/>
    <property type="match status" value="1"/>
</dbReference>
<evidence type="ECO:0000313" key="9">
    <source>
        <dbReference type="EMBL" id="KAJ2686739.1"/>
    </source>
</evidence>
<evidence type="ECO:0000259" key="8">
    <source>
        <dbReference type="Pfam" id="PF09759"/>
    </source>
</evidence>